<dbReference type="InterPro" id="IPR003494">
    <property type="entry name" value="SHS2_FtsA"/>
</dbReference>
<evidence type="ECO:0000256" key="2">
    <source>
        <dbReference type="ARBA" id="ARBA00022618"/>
    </source>
</evidence>
<evidence type="ECO:0000256" key="6">
    <source>
        <dbReference type="PIRNR" id="PIRNR003101"/>
    </source>
</evidence>
<dbReference type="EMBL" id="MGIP01000005">
    <property type="protein sequence ID" value="OGM91885.1"/>
    <property type="molecule type" value="Genomic_DNA"/>
</dbReference>
<dbReference type="Proteomes" id="UP000177029">
    <property type="component" value="Unassembled WGS sequence"/>
</dbReference>
<comment type="subunit">
    <text evidence="5">Self-interacts. Interacts with FtsZ.</text>
</comment>
<keyword evidence="2 5" id="KW-0132">Cell division</keyword>
<evidence type="ECO:0000313" key="9">
    <source>
        <dbReference type="Proteomes" id="UP000177029"/>
    </source>
</evidence>
<proteinExistence type="inferred from homology"/>
<keyword evidence="4 5" id="KW-0131">Cell cycle</keyword>
<dbReference type="HAMAP" id="MF_02033">
    <property type="entry name" value="FtsA"/>
    <property type="match status" value="1"/>
</dbReference>
<comment type="subcellular location">
    <subcellularLocation>
        <location evidence="5">Cell membrane</location>
        <topology evidence="5">Peripheral membrane protein</topology>
        <orientation evidence="5">Cytoplasmic side</orientation>
    </subcellularLocation>
    <text evidence="5">Localizes to the Z ring in an FtsZ-dependent manner. Targeted to the membrane through a conserved C-terminal amphipathic helix.</text>
</comment>
<evidence type="ECO:0000259" key="7">
    <source>
        <dbReference type="SMART" id="SM00842"/>
    </source>
</evidence>
<comment type="function">
    <text evidence="5 6">Cell division protein that is involved in the assembly of the Z ring. May serve as a membrane anchor for the Z ring.</text>
</comment>
<dbReference type="GO" id="GO:0009898">
    <property type="term" value="C:cytoplasmic side of plasma membrane"/>
    <property type="evidence" value="ECO:0007669"/>
    <property type="project" value="UniProtKB-UniRule"/>
</dbReference>
<gene>
    <name evidence="5" type="primary">ftsA</name>
    <name evidence="8" type="ORF">A2755_00780</name>
</gene>
<accession>A0A1F8DVT7</accession>
<keyword evidence="3 5" id="KW-0472">Membrane</keyword>
<feature type="domain" description="SHS2" evidence="7">
    <location>
        <begin position="3"/>
        <end position="196"/>
    </location>
</feature>
<dbReference type="AlphaFoldDB" id="A0A1F8DVT7"/>
<dbReference type="SMART" id="SM00842">
    <property type="entry name" value="FtsA"/>
    <property type="match status" value="1"/>
</dbReference>
<evidence type="ECO:0000256" key="1">
    <source>
        <dbReference type="ARBA" id="ARBA00022475"/>
    </source>
</evidence>
<dbReference type="GO" id="GO:0043093">
    <property type="term" value="P:FtsZ-dependent cytokinesis"/>
    <property type="evidence" value="ECO:0007669"/>
    <property type="project" value="UniProtKB-UniRule"/>
</dbReference>
<dbReference type="PANTHER" id="PTHR32432">
    <property type="entry name" value="CELL DIVISION PROTEIN FTSA-RELATED"/>
    <property type="match status" value="1"/>
</dbReference>
<dbReference type="InterPro" id="IPR043129">
    <property type="entry name" value="ATPase_NBD"/>
</dbReference>
<dbReference type="PIRSF" id="PIRSF003101">
    <property type="entry name" value="FtsA"/>
    <property type="match status" value="1"/>
</dbReference>
<comment type="similarity">
    <text evidence="5 6">Belongs to the FtsA/MreB family.</text>
</comment>
<dbReference type="Pfam" id="PF14450">
    <property type="entry name" value="FtsA"/>
    <property type="match status" value="1"/>
</dbReference>
<keyword evidence="1 5" id="KW-1003">Cell membrane</keyword>
<evidence type="ECO:0000313" key="8">
    <source>
        <dbReference type="EMBL" id="OGM91885.1"/>
    </source>
</evidence>
<protein>
    <recommendedName>
        <fullName evidence="5 6">Cell division protein FtsA</fullName>
    </recommendedName>
</protein>
<reference evidence="8 9" key="1">
    <citation type="journal article" date="2016" name="Nat. Commun.">
        <title>Thousands of microbial genomes shed light on interconnected biogeochemical processes in an aquifer system.</title>
        <authorList>
            <person name="Anantharaman K."/>
            <person name="Brown C.T."/>
            <person name="Hug L.A."/>
            <person name="Sharon I."/>
            <person name="Castelle C.J."/>
            <person name="Probst A.J."/>
            <person name="Thomas B.C."/>
            <person name="Singh A."/>
            <person name="Wilkins M.J."/>
            <person name="Karaoz U."/>
            <person name="Brodie E.L."/>
            <person name="Williams K.H."/>
            <person name="Hubbard S.S."/>
            <person name="Banfield J.F."/>
        </authorList>
    </citation>
    <scope>NUCLEOTIDE SEQUENCE [LARGE SCALE GENOMIC DNA]</scope>
</reference>
<organism evidence="8 9">
    <name type="scientific">Candidatus Wolfebacteria bacterium RIFCSPHIGHO2_01_FULL_48_22</name>
    <dbReference type="NCBI Taxonomy" id="1802555"/>
    <lineage>
        <taxon>Bacteria</taxon>
        <taxon>Candidatus Wolfeibacteriota</taxon>
    </lineage>
</organism>
<name>A0A1F8DVT7_9BACT</name>
<dbReference type="SUPFAM" id="SSF53067">
    <property type="entry name" value="Actin-like ATPase domain"/>
    <property type="match status" value="2"/>
</dbReference>
<dbReference type="CDD" id="cd24048">
    <property type="entry name" value="ASKHA_NBD_FtsA"/>
    <property type="match status" value="1"/>
</dbReference>
<dbReference type="GO" id="GO:0032153">
    <property type="term" value="C:cell division site"/>
    <property type="evidence" value="ECO:0007669"/>
    <property type="project" value="UniProtKB-UniRule"/>
</dbReference>
<sequence length="420" mass="46035">MFITAIDLGSAYIKGIIAEQRKDGSLVLVKTIKRESKGIKKGEIVYPEETVKGLFEVLSIIKQFDKKCLRNIVFGISGTRVQFHLSRAAISIPRPDFEILSEDVDRVIQESMAIQIPAGWQIIHSFPREFVIDGIEVEGTDVVGLSGKKLEANVVLISAFSSVYRNFRRVTDLVLGKKGDFLGSVIFTPLASERATLTKSQKELGAVLLDIGYGTTGVAVFQDGRLLVAKVLPIGSGHITNDLAVGLRCTILTAELIKIEYGNANARDVSVRDKLDMSQYEPELSSQTSLKFVAEIIEARVREVFGLVQDELKSLGVFGKLPAGVVLVGGGAKLKGLADIAREELKSPVKIGFPNTDEFEKAHSGLAETDDPSYAAVCGLVLQRSDQTNKKYVARSFAHTPLDVNESWFKRIIRILRANE</sequence>
<dbReference type="NCBIfam" id="TIGR01174">
    <property type="entry name" value="ftsA"/>
    <property type="match status" value="1"/>
</dbReference>
<evidence type="ECO:0000256" key="5">
    <source>
        <dbReference type="HAMAP-Rule" id="MF_02033"/>
    </source>
</evidence>
<dbReference type="STRING" id="1802555.A2755_00780"/>
<dbReference type="Gene3D" id="3.30.420.40">
    <property type="match status" value="2"/>
</dbReference>
<comment type="caution">
    <text evidence="8">The sequence shown here is derived from an EMBL/GenBank/DDBJ whole genome shotgun (WGS) entry which is preliminary data.</text>
</comment>
<dbReference type="InterPro" id="IPR050696">
    <property type="entry name" value="FtsA/MreB"/>
</dbReference>
<dbReference type="InterPro" id="IPR020823">
    <property type="entry name" value="Cell_div_FtsA"/>
</dbReference>
<evidence type="ECO:0000256" key="3">
    <source>
        <dbReference type="ARBA" id="ARBA00023136"/>
    </source>
</evidence>
<dbReference type="PANTHER" id="PTHR32432:SF4">
    <property type="entry name" value="CELL DIVISION PROTEIN FTSA"/>
    <property type="match status" value="1"/>
</dbReference>
<dbReference type="Pfam" id="PF02491">
    <property type="entry name" value="SHS2_FTSA"/>
    <property type="match status" value="1"/>
</dbReference>
<evidence type="ECO:0000256" key="4">
    <source>
        <dbReference type="ARBA" id="ARBA00023306"/>
    </source>
</evidence>